<sequence>MRGPLRDRLGLILLAAALAVTGCSASRENSKLRRERAERQDTIAKLTADLEAREAEIDALRQQLGRASKVEGIDLPILTSLRLGRLSGLVDTDGDGTRDLLRLYVTPRDDRGRFRAFSGTARLTAVDMTAQDAPRVIIETDFDGPAVDNAYRSGFAGTHYTFETPIDTTDLQQLTVSLVVTDAESGIQLNLTETYPVR</sequence>
<dbReference type="Proteomes" id="UP000320386">
    <property type="component" value="Chromosome"/>
</dbReference>
<evidence type="ECO:0000256" key="1">
    <source>
        <dbReference type="SAM" id="Coils"/>
    </source>
</evidence>
<dbReference type="KEGG" id="mcad:Pan265_25880"/>
<dbReference type="AlphaFoldDB" id="A0A518C0H3"/>
<evidence type="ECO:0000313" key="2">
    <source>
        <dbReference type="EMBL" id="QDU72714.1"/>
    </source>
</evidence>
<proteinExistence type="predicted"/>
<dbReference type="EMBL" id="CP036280">
    <property type="protein sequence ID" value="QDU72714.1"/>
    <property type="molecule type" value="Genomic_DNA"/>
</dbReference>
<organism evidence="2 3">
    <name type="scientific">Mucisphaera calidilacus</name>
    <dbReference type="NCBI Taxonomy" id="2527982"/>
    <lineage>
        <taxon>Bacteria</taxon>
        <taxon>Pseudomonadati</taxon>
        <taxon>Planctomycetota</taxon>
        <taxon>Phycisphaerae</taxon>
        <taxon>Phycisphaerales</taxon>
        <taxon>Phycisphaeraceae</taxon>
        <taxon>Mucisphaera</taxon>
    </lineage>
</organism>
<accession>A0A518C0H3</accession>
<gene>
    <name evidence="2" type="ORF">Pan265_25880</name>
</gene>
<dbReference type="PROSITE" id="PS51257">
    <property type="entry name" value="PROKAR_LIPOPROTEIN"/>
    <property type="match status" value="1"/>
</dbReference>
<evidence type="ECO:0008006" key="4">
    <source>
        <dbReference type="Google" id="ProtNLM"/>
    </source>
</evidence>
<keyword evidence="1" id="KW-0175">Coiled coil</keyword>
<evidence type="ECO:0000313" key="3">
    <source>
        <dbReference type="Proteomes" id="UP000320386"/>
    </source>
</evidence>
<dbReference type="RefSeq" id="WP_145446877.1">
    <property type="nucleotide sequence ID" value="NZ_CP036280.1"/>
</dbReference>
<feature type="coiled-coil region" evidence="1">
    <location>
        <begin position="29"/>
        <end position="70"/>
    </location>
</feature>
<keyword evidence="3" id="KW-1185">Reference proteome</keyword>
<protein>
    <recommendedName>
        <fullName evidence="4">Lipoprotein</fullName>
    </recommendedName>
</protein>
<dbReference type="OrthoDB" id="9940605at2"/>
<name>A0A518C0H3_9BACT</name>
<reference evidence="2 3" key="1">
    <citation type="submission" date="2019-02" db="EMBL/GenBank/DDBJ databases">
        <title>Deep-cultivation of Planctomycetes and their phenomic and genomic characterization uncovers novel biology.</title>
        <authorList>
            <person name="Wiegand S."/>
            <person name="Jogler M."/>
            <person name="Boedeker C."/>
            <person name="Pinto D."/>
            <person name="Vollmers J."/>
            <person name="Rivas-Marin E."/>
            <person name="Kohn T."/>
            <person name="Peeters S.H."/>
            <person name="Heuer A."/>
            <person name="Rast P."/>
            <person name="Oberbeckmann S."/>
            <person name="Bunk B."/>
            <person name="Jeske O."/>
            <person name="Meyerdierks A."/>
            <person name="Storesund J.E."/>
            <person name="Kallscheuer N."/>
            <person name="Luecker S."/>
            <person name="Lage O.M."/>
            <person name="Pohl T."/>
            <person name="Merkel B.J."/>
            <person name="Hornburger P."/>
            <person name="Mueller R.-W."/>
            <person name="Bruemmer F."/>
            <person name="Labrenz M."/>
            <person name="Spormann A.M."/>
            <person name="Op den Camp H."/>
            <person name="Overmann J."/>
            <person name="Amann R."/>
            <person name="Jetten M.S.M."/>
            <person name="Mascher T."/>
            <person name="Medema M.H."/>
            <person name="Devos D.P."/>
            <person name="Kaster A.-K."/>
            <person name="Ovreas L."/>
            <person name="Rohde M."/>
            <person name="Galperin M.Y."/>
            <person name="Jogler C."/>
        </authorList>
    </citation>
    <scope>NUCLEOTIDE SEQUENCE [LARGE SCALE GENOMIC DNA]</scope>
    <source>
        <strain evidence="2 3">Pan265</strain>
    </source>
</reference>